<feature type="compositionally biased region" description="Basic and acidic residues" evidence="2">
    <location>
        <begin position="477"/>
        <end position="514"/>
    </location>
</feature>
<dbReference type="EMBL" id="QBIY01013482">
    <property type="protein sequence ID" value="RXN03405.1"/>
    <property type="molecule type" value="Genomic_DNA"/>
</dbReference>
<keyword evidence="3" id="KW-0472">Membrane</keyword>
<feature type="compositionally biased region" description="Basic and acidic residues" evidence="2">
    <location>
        <begin position="540"/>
        <end position="558"/>
    </location>
</feature>
<gene>
    <name evidence="4" type="ORF">ROHU_013424</name>
</gene>
<dbReference type="STRING" id="84645.A0A498LDK4"/>
<evidence type="ECO:0000256" key="3">
    <source>
        <dbReference type="SAM" id="Phobius"/>
    </source>
</evidence>
<accession>A0A498LDK4</accession>
<feature type="compositionally biased region" description="Polar residues" evidence="2">
    <location>
        <begin position="21"/>
        <end position="34"/>
    </location>
</feature>
<protein>
    <submittedName>
        <fullName evidence="4">Putative serine threonine-kinase kinX</fullName>
    </submittedName>
</protein>
<feature type="compositionally biased region" description="Basic and acidic residues" evidence="2">
    <location>
        <begin position="372"/>
        <end position="396"/>
    </location>
</feature>
<dbReference type="GO" id="GO:0005102">
    <property type="term" value="F:signaling receptor binding"/>
    <property type="evidence" value="ECO:0007669"/>
    <property type="project" value="InterPro"/>
</dbReference>
<comment type="subcellular location">
    <subcellularLocation>
        <location evidence="1">Sarcoplasmic reticulum membrane</location>
        <topology evidence="1">Single-pass type II membrane protein</topology>
    </subcellularLocation>
</comment>
<dbReference type="PANTHER" id="PTHR14106">
    <property type="entry name" value="TRIADIN"/>
    <property type="match status" value="1"/>
</dbReference>
<sequence length="667" mass="72293">MITHRKMRQNFKPDAAKHMVSTESSLSQHLDGTSNPKFDNWDRCEELQQVVLANTSARSSTTTTTIVETKNDVSANPARSSKRTLTDDLHSTFSSPMAWILVLALIVTWSAVAVIMFDLLDSKGLEGVANMRVFRGYNGGGIQHISTDPMKAVSDAMDDSTDWLTSILTFMTNLVAPEEEEEEDDQSEEKDDDDEVQEADIAIALGIVADAGADTDVEAQETGEEAILFKAGGESELLTSIEESAAKADDAVADLADSQDGLSATDIPFDDHDDKTAKELTDDHGEVTEDSLKDETGAGLKDADAGKDITITTPVVSSEPGGDETTVVADEDDGSSPEQDITTLKEEEKDESAEEVEIAEKAPEPEPVPKGAAKEVKEKEAEEPVAEAEKEDKQKEPSTCPCMDSVIHKEPQKAQDTKPKEQKAEADKVKKRVHHIVTSSPLPPSAIPEPAAPKEKEKAKAAPAKKEATVAKAKVKPSVEKKGPTAVKERPKRTERVITKEKAKSTSTKKEPAVTKKAKITTTSHKAKKKVASTPKAKQAIKEKVVGTPVPDEKKTAEETQGFGMQPKFPWLIFTNHNSVLTFLSSEKAAESPAPAKELKVEENVTEGKKPGKIPYFQCVLMSSKSSQYPLRPMSPAMSPAINPTMMRAMMEQRAALLQQKARAAGQ</sequence>
<keyword evidence="3" id="KW-0812">Transmembrane</keyword>
<feature type="region of interest" description="Disordered" evidence="2">
    <location>
        <begin position="1"/>
        <end position="34"/>
    </location>
</feature>
<dbReference type="InterPro" id="IPR010798">
    <property type="entry name" value="Triadin"/>
</dbReference>
<keyword evidence="4" id="KW-0418">Kinase</keyword>
<feature type="compositionally biased region" description="Acidic residues" evidence="2">
    <location>
        <begin position="348"/>
        <end position="357"/>
    </location>
</feature>
<feature type="region of interest" description="Disordered" evidence="2">
    <location>
        <begin position="259"/>
        <end position="560"/>
    </location>
</feature>
<reference evidence="4 5" key="1">
    <citation type="submission" date="2018-03" db="EMBL/GenBank/DDBJ databases">
        <title>Draft genome sequence of Rohu Carp (Labeo rohita).</title>
        <authorList>
            <person name="Das P."/>
            <person name="Kushwaha B."/>
            <person name="Joshi C.G."/>
            <person name="Kumar D."/>
            <person name="Nagpure N.S."/>
            <person name="Sahoo L."/>
            <person name="Das S.P."/>
            <person name="Bit A."/>
            <person name="Patnaik S."/>
            <person name="Meher P.K."/>
            <person name="Jayasankar P."/>
            <person name="Koringa P.G."/>
            <person name="Patel N.V."/>
            <person name="Hinsu A.T."/>
            <person name="Kumar R."/>
            <person name="Pandey M."/>
            <person name="Agarwal S."/>
            <person name="Srivastava S."/>
            <person name="Singh M."/>
            <person name="Iquebal M.A."/>
            <person name="Jaiswal S."/>
            <person name="Angadi U.B."/>
            <person name="Kumar N."/>
            <person name="Raza M."/>
            <person name="Shah T.M."/>
            <person name="Rai A."/>
            <person name="Jena J.K."/>
        </authorList>
    </citation>
    <scope>NUCLEOTIDE SEQUENCE [LARGE SCALE GENOMIC DNA]</scope>
    <source>
        <strain evidence="4">DASCIFA01</strain>
        <tissue evidence="4">Testis</tissue>
    </source>
</reference>
<keyword evidence="5" id="KW-1185">Reference proteome</keyword>
<keyword evidence="4" id="KW-0808">Transferase</keyword>
<evidence type="ECO:0000313" key="4">
    <source>
        <dbReference type="EMBL" id="RXN03405.1"/>
    </source>
</evidence>
<feature type="compositionally biased region" description="Basic and acidic residues" evidence="2">
    <location>
        <begin position="269"/>
        <end position="307"/>
    </location>
</feature>
<organism evidence="4 5">
    <name type="scientific">Labeo rohita</name>
    <name type="common">Indian major carp</name>
    <name type="synonym">Cyprinus rohita</name>
    <dbReference type="NCBI Taxonomy" id="84645"/>
    <lineage>
        <taxon>Eukaryota</taxon>
        <taxon>Metazoa</taxon>
        <taxon>Chordata</taxon>
        <taxon>Craniata</taxon>
        <taxon>Vertebrata</taxon>
        <taxon>Euteleostomi</taxon>
        <taxon>Actinopterygii</taxon>
        <taxon>Neopterygii</taxon>
        <taxon>Teleostei</taxon>
        <taxon>Ostariophysi</taxon>
        <taxon>Cypriniformes</taxon>
        <taxon>Cyprinidae</taxon>
        <taxon>Labeoninae</taxon>
        <taxon>Labeonini</taxon>
        <taxon>Labeo</taxon>
    </lineage>
</organism>
<evidence type="ECO:0000256" key="2">
    <source>
        <dbReference type="SAM" id="MobiDB-lite"/>
    </source>
</evidence>
<feature type="transmembrane region" description="Helical" evidence="3">
    <location>
        <begin position="98"/>
        <end position="120"/>
    </location>
</feature>
<feature type="compositionally biased region" description="Basic and acidic residues" evidence="2">
    <location>
        <begin position="406"/>
        <end position="428"/>
    </location>
</feature>
<dbReference type="GO" id="GO:0033017">
    <property type="term" value="C:sarcoplasmic reticulum membrane"/>
    <property type="evidence" value="ECO:0007669"/>
    <property type="project" value="UniProtKB-SubCell"/>
</dbReference>
<feature type="compositionally biased region" description="Basic and acidic residues" evidence="2">
    <location>
        <begin position="452"/>
        <end position="469"/>
    </location>
</feature>
<name>A0A498LDK4_LABRO</name>
<keyword evidence="3" id="KW-1133">Transmembrane helix</keyword>
<dbReference type="Proteomes" id="UP000290572">
    <property type="component" value="Unassembled WGS sequence"/>
</dbReference>
<dbReference type="AlphaFoldDB" id="A0A498LDK4"/>
<feature type="compositionally biased region" description="Acidic residues" evidence="2">
    <location>
        <begin position="177"/>
        <end position="195"/>
    </location>
</feature>
<proteinExistence type="predicted"/>
<comment type="caution">
    <text evidence="4">The sequence shown here is derived from an EMBL/GenBank/DDBJ whole genome shotgun (WGS) entry which is preliminary data.</text>
</comment>
<dbReference type="GO" id="GO:0016301">
    <property type="term" value="F:kinase activity"/>
    <property type="evidence" value="ECO:0007669"/>
    <property type="project" value="UniProtKB-KW"/>
</dbReference>
<evidence type="ECO:0000256" key="1">
    <source>
        <dbReference type="ARBA" id="ARBA00004157"/>
    </source>
</evidence>
<feature type="region of interest" description="Disordered" evidence="2">
    <location>
        <begin position="176"/>
        <end position="195"/>
    </location>
</feature>
<dbReference type="PANTHER" id="PTHR14106:SF0">
    <property type="entry name" value="TRIADIN"/>
    <property type="match status" value="1"/>
</dbReference>
<feature type="compositionally biased region" description="Pro residues" evidence="2">
    <location>
        <begin position="441"/>
        <end position="451"/>
    </location>
</feature>
<evidence type="ECO:0000313" key="5">
    <source>
        <dbReference type="Proteomes" id="UP000290572"/>
    </source>
</evidence>